<protein>
    <recommendedName>
        <fullName evidence="3">Lipoprotein</fullName>
    </recommendedName>
</protein>
<proteinExistence type="predicted"/>
<dbReference type="Proteomes" id="UP001168524">
    <property type="component" value="Unassembled WGS sequence"/>
</dbReference>
<sequence>MKKLLILTVLLTGCASSYQPHTAFNKSGFNETELTQNHFKITFQGNEKTSAERASDLALLRASELMIAKGCSNFKVLSAANENIGSLVLPQTHKINAYSSTIENRIHADANEFSKVYAPKSTVEVGCATENVGDESKVYTSASINESIRHKYGIGIK</sequence>
<evidence type="ECO:0000313" key="1">
    <source>
        <dbReference type="EMBL" id="MDN0012625.1"/>
    </source>
</evidence>
<evidence type="ECO:0008006" key="3">
    <source>
        <dbReference type="Google" id="ProtNLM"/>
    </source>
</evidence>
<organism evidence="1 2">
    <name type="scientific">Acinetobacter thutiue</name>
    <dbReference type="NCBI Taxonomy" id="2998078"/>
    <lineage>
        <taxon>Bacteria</taxon>
        <taxon>Pseudomonadati</taxon>
        <taxon>Pseudomonadota</taxon>
        <taxon>Gammaproteobacteria</taxon>
        <taxon>Moraxellales</taxon>
        <taxon>Moraxellaceae</taxon>
        <taxon>Acinetobacter</taxon>
    </lineage>
</organism>
<evidence type="ECO:0000313" key="2">
    <source>
        <dbReference type="Proteomes" id="UP001168524"/>
    </source>
</evidence>
<keyword evidence="2" id="KW-1185">Reference proteome</keyword>
<dbReference type="RefSeq" id="WP_267978928.1">
    <property type="nucleotide sequence ID" value="NZ_JAPQKF010000001.1"/>
</dbReference>
<accession>A0ABT7WIX0</accession>
<dbReference type="EMBL" id="JAUDZE010000001">
    <property type="protein sequence ID" value="MDN0012625.1"/>
    <property type="molecule type" value="Genomic_DNA"/>
</dbReference>
<dbReference type="NCBIfam" id="NF047637">
    <property type="entry name" value="lipo_CC0125"/>
    <property type="match status" value="1"/>
</dbReference>
<reference evidence="1" key="1">
    <citation type="submission" date="2023-06" db="EMBL/GenBank/DDBJ databases">
        <title>Two novel species of Acinetobacter isolated from motorbike repairing workshop in Vietnam.</title>
        <authorList>
            <person name="Le N.T.T."/>
        </authorList>
    </citation>
    <scope>NUCLEOTIDE SEQUENCE</scope>
    <source>
        <strain evidence="1">VNH17</strain>
    </source>
</reference>
<comment type="caution">
    <text evidence="1">The sequence shown here is derived from an EMBL/GenBank/DDBJ whole genome shotgun (WGS) entry which is preliminary data.</text>
</comment>
<gene>
    <name evidence="1" type="ORF">QTA56_00025</name>
</gene>
<name>A0ABT7WIX0_9GAMM</name>